<dbReference type="EMBL" id="CABWMV010000006">
    <property type="protein sequence ID" value="VXC55324.1"/>
    <property type="molecule type" value="Genomic_DNA"/>
</dbReference>
<protein>
    <submittedName>
        <fullName evidence="1">Uncharacterized protein</fullName>
    </submittedName>
</protein>
<gene>
    <name evidence="1" type="ORF">SPHINGO8BC_140201</name>
</gene>
<name>A0A653ZJM6_SPHMU</name>
<accession>A0A653ZJM6</accession>
<sequence>MPYAPGVLGIEIYISKRNFLFSVQFKFWGYYFGYVEIRNSYSNGSTTLTRTKRTTKIFVFRFMIMLK</sequence>
<dbReference type="AlphaFoldDB" id="A0A653ZJM6"/>
<proteinExistence type="predicted"/>
<evidence type="ECO:0000313" key="2">
    <source>
        <dbReference type="Proteomes" id="UP000432350"/>
    </source>
</evidence>
<organism evidence="1 2">
    <name type="scientific">Sphingobacterium multivorum</name>
    <dbReference type="NCBI Taxonomy" id="28454"/>
    <lineage>
        <taxon>Bacteria</taxon>
        <taxon>Pseudomonadati</taxon>
        <taxon>Bacteroidota</taxon>
        <taxon>Sphingobacteriia</taxon>
        <taxon>Sphingobacteriales</taxon>
        <taxon>Sphingobacteriaceae</taxon>
        <taxon>Sphingobacterium</taxon>
    </lineage>
</organism>
<reference evidence="1 2" key="1">
    <citation type="submission" date="2019-10" db="EMBL/GenBank/DDBJ databases">
        <authorList>
            <person name="Karimi E."/>
        </authorList>
    </citation>
    <scope>NUCLEOTIDE SEQUENCE [LARGE SCALE GENOMIC DNA]</scope>
    <source>
        <strain evidence="1">Sphingobacterium sp. 8BC</strain>
    </source>
</reference>
<evidence type="ECO:0000313" key="1">
    <source>
        <dbReference type="EMBL" id="VXC55324.1"/>
    </source>
</evidence>
<dbReference type="Proteomes" id="UP000432350">
    <property type="component" value="Unassembled WGS sequence"/>
</dbReference>